<keyword evidence="1" id="KW-0812">Transmembrane</keyword>
<dbReference type="RefSeq" id="WP_098501461.1">
    <property type="nucleotide sequence ID" value="NZ_NUXC01000047.1"/>
</dbReference>
<feature type="transmembrane region" description="Helical" evidence="1">
    <location>
        <begin position="41"/>
        <end position="74"/>
    </location>
</feature>
<accession>A0A2B3U3W0</accession>
<evidence type="ECO:0000313" key="3">
    <source>
        <dbReference type="Proteomes" id="UP000224076"/>
    </source>
</evidence>
<organism evidence="2 3">
    <name type="scientific">Bacillus cereus</name>
    <dbReference type="NCBI Taxonomy" id="1396"/>
    <lineage>
        <taxon>Bacteria</taxon>
        <taxon>Bacillati</taxon>
        <taxon>Bacillota</taxon>
        <taxon>Bacilli</taxon>
        <taxon>Bacillales</taxon>
        <taxon>Bacillaceae</taxon>
        <taxon>Bacillus</taxon>
        <taxon>Bacillus cereus group</taxon>
    </lineage>
</organism>
<reference evidence="2 3" key="1">
    <citation type="submission" date="2017-09" db="EMBL/GenBank/DDBJ databases">
        <title>Large-scale bioinformatics analysis of Bacillus genomes uncovers conserved roles of natural products in bacterial physiology.</title>
        <authorList>
            <consortium name="Agbiome Team Llc"/>
            <person name="Bleich R.M."/>
            <person name="Grubbs K.J."/>
            <person name="Santa Maria K.C."/>
            <person name="Allen S.E."/>
            <person name="Farag S."/>
            <person name="Shank E.A."/>
            <person name="Bowers A."/>
        </authorList>
    </citation>
    <scope>NUCLEOTIDE SEQUENCE [LARGE SCALE GENOMIC DNA]</scope>
    <source>
        <strain evidence="2 3">AFS061806</strain>
    </source>
</reference>
<sequence length="80" mass="9417">MQLKKYTWKSYTFLIVSIFVTINPFLSILERVGVNYVVPFAYFIVTFAVIAIILAVIDLCFTLFNTAIILFFLWFSYHFT</sequence>
<dbReference type="AlphaFoldDB" id="A0A2B3U3W0"/>
<evidence type="ECO:0000313" key="2">
    <source>
        <dbReference type="EMBL" id="PFU41227.1"/>
    </source>
</evidence>
<comment type="caution">
    <text evidence="2">The sequence shown here is derived from an EMBL/GenBank/DDBJ whole genome shotgun (WGS) entry which is preliminary data.</text>
</comment>
<feature type="transmembrane region" description="Helical" evidence="1">
    <location>
        <begin position="12"/>
        <end position="29"/>
    </location>
</feature>
<evidence type="ECO:0000256" key="1">
    <source>
        <dbReference type="SAM" id="Phobius"/>
    </source>
</evidence>
<keyword evidence="1" id="KW-1133">Transmembrane helix</keyword>
<name>A0A2B3U3W0_BACCE</name>
<protein>
    <submittedName>
        <fullName evidence="2">Uncharacterized protein</fullName>
    </submittedName>
</protein>
<dbReference type="EMBL" id="NVDG01000028">
    <property type="protein sequence ID" value="PFU41227.1"/>
    <property type="molecule type" value="Genomic_DNA"/>
</dbReference>
<gene>
    <name evidence="2" type="ORF">COK86_18045</name>
</gene>
<proteinExistence type="predicted"/>
<dbReference type="Proteomes" id="UP000224076">
    <property type="component" value="Unassembled WGS sequence"/>
</dbReference>
<keyword evidence="1" id="KW-0472">Membrane</keyword>